<reference evidence="1 2" key="1">
    <citation type="journal article" date="2014" name="Gene">
        <title>A comparative genomic analysis of the alkalitolerant soil bacterium Bacillus lehensis G1.</title>
        <authorList>
            <person name="Noor Y.M."/>
            <person name="Samsulrizal N.H."/>
            <person name="Jema'on N.A."/>
            <person name="Low K.O."/>
            <person name="Ramli A.N."/>
            <person name="Alias N.I."/>
            <person name="Damis S.I."/>
            <person name="Fuzi S.F."/>
            <person name="Isa M.N."/>
            <person name="Murad A.M."/>
            <person name="Raih M.F."/>
            <person name="Bakar F.D."/>
            <person name="Najimudin N."/>
            <person name="Mahadi N.M."/>
            <person name="Illias R.M."/>
        </authorList>
    </citation>
    <scope>NUCLEOTIDE SEQUENCE [LARGE SCALE GENOMIC DNA]</scope>
    <source>
        <strain evidence="1 2">G1</strain>
    </source>
</reference>
<gene>
    <name evidence="1" type="ORF">BleG1_2132</name>
</gene>
<keyword evidence="2" id="KW-1185">Reference proteome</keyword>
<dbReference type="AlphaFoldDB" id="A0A060LY55"/>
<evidence type="ECO:0000313" key="2">
    <source>
        <dbReference type="Proteomes" id="UP000027142"/>
    </source>
</evidence>
<dbReference type="KEGG" id="ble:BleG1_2132"/>
<dbReference type="Proteomes" id="UP000027142">
    <property type="component" value="Chromosome"/>
</dbReference>
<accession>A0A060LY55</accession>
<dbReference type="EMBL" id="CP003923">
    <property type="protein sequence ID" value="AIC94710.1"/>
    <property type="molecule type" value="Genomic_DNA"/>
</dbReference>
<dbReference type="HOGENOM" id="CLU_3363205_0_0_9"/>
<protein>
    <submittedName>
        <fullName evidence="1">Uncharacterized protein</fullName>
    </submittedName>
</protein>
<organism evidence="1 2">
    <name type="scientific">Shouchella lehensis G1</name>
    <dbReference type="NCBI Taxonomy" id="1246626"/>
    <lineage>
        <taxon>Bacteria</taxon>
        <taxon>Bacillati</taxon>
        <taxon>Bacillota</taxon>
        <taxon>Bacilli</taxon>
        <taxon>Bacillales</taxon>
        <taxon>Bacillaceae</taxon>
        <taxon>Shouchella</taxon>
    </lineage>
</organism>
<sequence length="35" mass="4228">MLKQNTTAYVYLFSKLKLLTKKQVEDYKKQMSKDD</sequence>
<evidence type="ECO:0000313" key="1">
    <source>
        <dbReference type="EMBL" id="AIC94710.1"/>
    </source>
</evidence>
<proteinExistence type="predicted"/>
<name>A0A060LY55_9BACI</name>
<dbReference type="STRING" id="1246626.BleG1_2132"/>